<dbReference type="AlphaFoldDB" id="A0A0D3IZG2"/>
<evidence type="ECO:0000313" key="2">
    <source>
        <dbReference type="EnsemblProtists" id="EOD16647"/>
    </source>
</evidence>
<dbReference type="Proteomes" id="UP000013827">
    <property type="component" value="Unassembled WGS sequence"/>
</dbReference>
<feature type="compositionally biased region" description="Low complexity" evidence="1">
    <location>
        <begin position="16"/>
        <end position="30"/>
    </location>
</feature>
<dbReference type="OMA" id="WTEPADE"/>
<keyword evidence="3" id="KW-1185">Reference proteome</keyword>
<organism evidence="2 3">
    <name type="scientific">Emiliania huxleyi (strain CCMP1516)</name>
    <dbReference type="NCBI Taxonomy" id="280463"/>
    <lineage>
        <taxon>Eukaryota</taxon>
        <taxon>Haptista</taxon>
        <taxon>Haptophyta</taxon>
        <taxon>Prymnesiophyceae</taxon>
        <taxon>Isochrysidales</taxon>
        <taxon>Noelaerhabdaceae</taxon>
        <taxon>Emiliania</taxon>
    </lineage>
</organism>
<accession>A0A0D3IZG2</accession>
<evidence type="ECO:0000256" key="1">
    <source>
        <dbReference type="SAM" id="MobiDB-lite"/>
    </source>
</evidence>
<dbReference type="RefSeq" id="XP_005769076.1">
    <property type="nucleotide sequence ID" value="XM_005769019.1"/>
</dbReference>
<evidence type="ECO:0000313" key="3">
    <source>
        <dbReference type="Proteomes" id="UP000013827"/>
    </source>
</evidence>
<dbReference type="GeneID" id="17262803"/>
<sequence>MAQRPGVPKPSMAYLASKKAAAKPRAPLPANSADAPGSATDRCFANLCCQEVRSRDDVSTWMLSNNADAEPSLLQRVCLLQCGPEARTPSTIIKVPELAGLAGITVQSDTGQGSTGSLQTLKWAIYDEETRVARMQVFGGWGGHASVGWWTEPADERQWNCLINVARLCNYTYEFRFSTDYRHADIYIQGNLTGGCFPLIPGLPCVPAWFTIPSCCIHFEMEQTDFAGPGQALDGKNWIRKSYCCGKAFQVNEYELAQVYDSDGNKNDEYFDRIEQAPMALLISR</sequence>
<protein>
    <submittedName>
        <fullName evidence="2">Uncharacterized protein</fullName>
    </submittedName>
</protein>
<name>A0A0D3IZG2_EMIH1</name>
<feature type="region of interest" description="Disordered" evidence="1">
    <location>
        <begin position="1"/>
        <end position="36"/>
    </location>
</feature>
<dbReference type="EnsemblProtists" id="EOD16647">
    <property type="protein sequence ID" value="EOD16647"/>
    <property type="gene ID" value="EMIHUDRAFT_445358"/>
</dbReference>
<dbReference type="PaxDb" id="2903-EOD16647"/>
<dbReference type="KEGG" id="ehx:EMIHUDRAFT_445358"/>
<reference evidence="2" key="2">
    <citation type="submission" date="2024-10" db="UniProtKB">
        <authorList>
            <consortium name="EnsemblProtists"/>
        </authorList>
    </citation>
    <scope>IDENTIFICATION</scope>
</reference>
<reference evidence="3" key="1">
    <citation type="journal article" date="2013" name="Nature">
        <title>Pan genome of the phytoplankton Emiliania underpins its global distribution.</title>
        <authorList>
            <person name="Read B.A."/>
            <person name="Kegel J."/>
            <person name="Klute M.J."/>
            <person name="Kuo A."/>
            <person name="Lefebvre S.C."/>
            <person name="Maumus F."/>
            <person name="Mayer C."/>
            <person name="Miller J."/>
            <person name="Monier A."/>
            <person name="Salamov A."/>
            <person name="Young J."/>
            <person name="Aguilar M."/>
            <person name="Claverie J.M."/>
            <person name="Frickenhaus S."/>
            <person name="Gonzalez K."/>
            <person name="Herman E.K."/>
            <person name="Lin Y.C."/>
            <person name="Napier J."/>
            <person name="Ogata H."/>
            <person name="Sarno A.F."/>
            <person name="Shmutz J."/>
            <person name="Schroeder D."/>
            <person name="de Vargas C."/>
            <person name="Verret F."/>
            <person name="von Dassow P."/>
            <person name="Valentin K."/>
            <person name="Van de Peer Y."/>
            <person name="Wheeler G."/>
            <person name="Dacks J.B."/>
            <person name="Delwiche C.F."/>
            <person name="Dyhrman S.T."/>
            <person name="Glockner G."/>
            <person name="John U."/>
            <person name="Richards T."/>
            <person name="Worden A.Z."/>
            <person name="Zhang X."/>
            <person name="Grigoriev I.V."/>
            <person name="Allen A.E."/>
            <person name="Bidle K."/>
            <person name="Borodovsky M."/>
            <person name="Bowler C."/>
            <person name="Brownlee C."/>
            <person name="Cock J.M."/>
            <person name="Elias M."/>
            <person name="Gladyshev V.N."/>
            <person name="Groth M."/>
            <person name="Guda C."/>
            <person name="Hadaegh A."/>
            <person name="Iglesias-Rodriguez M.D."/>
            <person name="Jenkins J."/>
            <person name="Jones B.M."/>
            <person name="Lawson T."/>
            <person name="Leese F."/>
            <person name="Lindquist E."/>
            <person name="Lobanov A."/>
            <person name="Lomsadze A."/>
            <person name="Malik S.B."/>
            <person name="Marsh M.E."/>
            <person name="Mackinder L."/>
            <person name="Mock T."/>
            <person name="Mueller-Roeber B."/>
            <person name="Pagarete A."/>
            <person name="Parker M."/>
            <person name="Probert I."/>
            <person name="Quesneville H."/>
            <person name="Raines C."/>
            <person name="Rensing S.A."/>
            <person name="Riano-Pachon D.M."/>
            <person name="Richier S."/>
            <person name="Rokitta S."/>
            <person name="Shiraiwa Y."/>
            <person name="Soanes D.M."/>
            <person name="van der Giezen M."/>
            <person name="Wahlund T.M."/>
            <person name="Williams B."/>
            <person name="Wilson W."/>
            <person name="Wolfe G."/>
            <person name="Wurch L.L."/>
        </authorList>
    </citation>
    <scope>NUCLEOTIDE SEQUENCE</scope>
</reference>
<proteinExistence type="predicted"/>
<dbReference type="HOGENOM" id="CLU_978060_0_0_1"/>